<proteinExistence type="predicted"/>
<protein>
    <submittedName>
        <fullName evidence="2">Uncharacterized protein</fullName>
    </submittedName>
</protein>
<feature type="compositionally biased region" description="Basic and acidic residues" evidence="1">
    <location>
        <begin position="44"/>
        <end position="56"/>
    </location>
</feature>
<dbReference type="Proteomes" id="UP000799771">
    <property type="component" value="Unassembled WGS sequence"/>
</dbReference>
<evidence type="ECO:0000313" key="3">
    <source>
        <dbReference type="Proteomes" id="UP000799771"/>
    </source>
</evidence>
<feature type="region of interest" description="Disordered" evidence="1">
    <location>
        <begin position="227"/>
        <end position="258"/>
    </location>
</feature>
<accession>A0A6A5ZYW9</accession>
<feature type="region of interest" description="Disordered" evidence="1">
    <location>
        <begin position="287"/>
        <end position="306"/>
    </location>
</feature>
<dbReference type="AlphaFoldDB" id="A0A6A5ZYW9"/>
<feature type="region of interest" description="Disordered" evidence="1">
    <location>
        <begin position="900"/>
        <end position="920"/>
    </location>
</feature>
<feature type="region of interest" description="Disordered" evidence="1">
    <location>
        <begin position="745"/>
        <end position="766"/>
    </location>
</feature>
<evidence type="ECO:0000313" key="2">
    <source>
        <dbReference type="EMBL" id="KAF2124932.1"/>
    </source>
</evidence>
<dbReference type="EMBL" id="ML977517">
    <property type="protein sequence ID" value="KAF2124932.1"/>
    <property type="molecule type" value="Genomic_DNA"/>
</dbReference>
<name>A0A6A5ZYW9_9PLEO</name>
<dbReference type="GeneID" id="54411303"/>
<feature type="compositionally biased region" description="Low complexity" evidence="1">
    <location>
        <begin position="975"/>
        <end position="999"/>
    </location>
</feature>
<feature type="region of interest" description="Disordered" evidence="1">
    <location>
        <begin position="1078"/>
        <end position="1101"/>
    </location>
</feature>
<feature type="compositionally biased region" description="Polar residues" evidence="1">
    <location>
        <begin position="296"/>
        <end position="306"/>
    </location>
</feature>
<gene>
    <name evidence="2" type="ORF">P153DRAFT_389791</name>
</gene>
<keyword evidence="3" id="KW-1185">Reference proteome</keyword>
<feature type="compositionally biased region" description="Polar residues" evidence="1">
    <location>
        <begin position="948"/>
        <end position="974"/>
    </location>
</feature>
<feature type="compositionally biased region" description="Polar residues" evidence="1">
    <location>
        <begin position="911"/>
        <end position="920"/>
    </location>
</feature>
<dbReference type="OrthoDB" id="3946750at2759"/>
<feature type="compositionally biased region" description="Basic and acidic residues" evidence="1">
    <location>
        <begin position="745"/>
        <end position="759"/>
    </location>
</feature>
<sequence>MTWWRHDSSLWSRSPINRYAQRILRDNEAALRTRGFSRTLPKSAHHEEPSTDKKCPEGMSNSEWRQLQQYKLWRKRLQEDPYKALFGASEDMLSGKGLKDWDWVYKSFPKWMLNDVDVDNVVRKESAIKRDGHACDYGNRAKLNQEPIMQAGNTRKPVVETRANISRTRGAHFPEPCIRTTHYERDDFGIVSPSDLRRPREQSHVTVAGNVTNNVPAHEFETTATKNAPYGLASSQSAPSASTETHKRPGISSMNNEQMKQSNLAVLRDEAAARESTFIDEFLSMKSEQPEAVSSDEASTKSWRQTTLQRRVSIPGVVTPGIRSATEQKGDAQVPMAWHVVPKNFATPPSDAAYKVSLMPEIPKTNMAQEDGCSEPLARGIVAKTDRSLEQDIVATRKQSDEPILSTASKSTSEKLSVLPEDDIDFLSAADIRASMAGKRASVKGDIGKQAKLQALEERFLHNHQNVQDIDSMVESKTINDQLVRRTERHMRQLQEEPEAANPEPEGRPAHPIAAEPHELESSVGRMKRWLEEGGATLSKHFWQDPTPEGASELALSKAYFDKILARIQKGRSATKHIAEDLERDVPACKQLLKRLKDDEEMLDQSTSILRRRSMEATTHASTPVKLKDMQTLRWKFERTEHELSVAYTELSELEKTGSMDKVGELFKRRLRQAATVCHKNSKLTRSLLWSLQGRLEDSKVQSHVQAYYRIITHRLLTLRDTQLALAQLVDRAMQLYGVTLAAPGEEHRETAQSPKTEDLEPPVPSNTLSGRQLISTSADTPPSKFVLDAAADAHLAGEVQAQKFAMQGLSDDGYSRAPKVPPKRIFDEPSPLANSLFRPFGLQLQSLGQDADVDPEVERLKENAKRKLGESKLVNEVRKAYEDVYGPITVDHKQVAVECEDAQSEESEKQNPGSSLESTLVNQEPVVQVFPLSQSHDISVPAKTPTDLDSTLNITTTSRTDNTAVEASASTTPSENSSPSITTQSSLSDTGSSTPSPTNLHTHYTILIHNPQTDTLTITRSTTSSSHDPSPIIPIHQALSTLDSPAKFIPHIVPSLEIVTAKRDMLVLRDCGAETKSFSTTSTSTNSKTEDTGTERMNFGPNKDLQQFFRGKYTDVDYDEYSKKWKQMDDEVRKRRVGGVFKAAIYVTATCYVVGVLGELYK</sequence>
<feature type="compositionally biased region" description="Low complexity" evidence="1">
    <location>
        <begin position="1078"/>
        <end position="1088"/>
    </location>
</feature>
<evidence type="ECO:0000256" key="1">
    <source>
        <dbReference type="SAM" id="MobiDB-lite"/>
    </source>
</evidence>
<dbReference type="RefSeq" id="XP_033519325.1">
    <property type="nucleotide sequence ID" value="XM_033670871.1"/>
</dbReference>
<feature type="region of interest" description="Disordered" evidence="1">
    <location>
        <begin position="938"/>
        <end position="1002"/>
    </location>
</feature>
<feature type="compositionally biased region" description="Polar residues" evidence="1">
    <location>
        <begin position="233"/>
        <end position="243"/>
    </location>
</feature>
<feature type="region of interest" description="Disordered" evidence="1">
    <location>
        <begin position="35"/>
        <end position="61"/>
    </location>
</feature>
<reference evidence="2" key="1">
    <citation type="journal article" date="2020" name="Stud. Mycol.">
        <title>101 Dothideomycetes genomes: a test case for predicting lifestyles and emergence of pathogens.</title>
        <authorList>
            <person name="Haridas S."/>
            <person name="Albert R."/>
            <person name="Binder M."/>
            <person name="Bloem J."/>
            <person name="Labutti K."/>
            <person name="Salamov A."/>
            <person name="Andreopoulos B."/>
            <person name="Baker S."/>
            <person name="Barry K."/>
            <person name="Bills G."/>
            <person name="Bluhm B."/>
            <person name="Cannon C."/>
            <person name="Castanera R."/>
            <person name="Culley D."/>
            <person name="Daum C."/>
            <person name="Ezra D."/>
            <person name="Gonzalez J."/>
            <person name="Henrissat B."/>
            <person name="Kuo A."/>
            <person name="Liang C."/>
            <person name="Lipzen A."/>
            <person name="Lutzoni F."/>
            <person name="Magnuson J."/>
            <person name="Mondo S."/>
            <person name="Nolan M."/>
            <person name="Ohm R."/>
            <person name="Pangilinan J."/>
            <person name="Park H.-J."/>
            <person name="Ramirez L."/>
            <person name="Alfaro M."/>
            <person name="Sun H."/>
            <person name="Tritt A."/>
            <person name="Yoshinaga Y."/>
            <person name="Zwiers L.-H."/>
            <person name="Turgeon B."/>
            <person name="Goodwin S."/>
            <person name="Spatafora J."/>
            <person name="Crous P."/>
            <person name="Grigoriev I."/>
        </authorList>
    </citation>
    <scope>NUCLEOTIDE SEQUENCE</scope>
    <source>
        <strain evidence="2">CBS 119687</strain>
    </source>
</reference>
<organism evidence="2 3">
    <name type="scientific">Dothidotthia symphoricarpi CBS 119687</name>
    <dbReference type="NCBI Taxonomy" id="1392245"/>
    <lineage>
        <taxon>Eukaryota</taxon>
        <taxon>Fungi</taxon>
        <taxon>Dikarya</taxon>
        <taxon>Ascomycota</taxon>
        <taxon>Pezizomycotina</taxon>
        <taxon>Dothideomycetes</taxon>
        <taxon>Pleosporomycetidae</taxon>
        <taxon>Pleosporales</taxon>
        <taxon>Dothidotthiaceae</taxon>
        <taxon>Dothidotthia</taxon>
    </lineage>
</organism>